<dbReference type="EMBL" id="BAABME010001695">
    <property type="protein sequence ID" value="GAA0150992.1"/>
    <property type="molecule type" value="Genomic_DNA"/>
</dbReference>
<reference evidence="3 4" key="1">
    <citation type="submission" date="2024-01" db="EMBL/GenBank/DDBJ databases">
        <title>The complete chloroplast genome sequence of Lithospermum erythrorhizon: insights into the phylogenetic relationship among Boraginaceae species and the maternal lineages of purple gromwells.</title>
        <authorList>
            <person name="Okada T."/>
            <person name="Watanabe K."/>
        </authorList>
    </citation>
    <scope>NUCLEOTIDE SEQUENCE [LARGE SCALE GENOMIC DNA]</scope>
</reference>
<dbReference type="InterPro" id="IPR036259">
    <property type="entry name" value="MFS_trans_sf"/>
</dbReference>
<comment type="caution">
    <text evidence="3">The sequence shown here is derived from an EMBL/GenBank/DDBJ whole genome shotgun (WGS) entry which is preliminary data.</text>
</comment>
<feature type="transmembrane region" description="Helical" evidence="2">
    <location>
        <begin position="106"/>
        <end position="128"/>
    </location>
</feature>
<dbReference type="Proteomes" id="UP001454036">
    <property type="component" value="Unassembled WGS sequence"/>
</dbReference>
<evidence type="ECO:0000313" key="4">
    <source>
        <dbReference type="Proteomes" id="UP001454036"/>
    </source>
</evidence>
<sequence>MDRHIRQYFKFPAGSINVFTLLSTSLFLAIFDRFLWPLWRTLVGKSLTPLQLISIGHARRWRVHLRANVGFLASATNGCGWNWRGISFSRASGIVLSKFPNSLRSLSSAMIALLIGVSFYLGTALVHFVRRVTNWLPNNINDGGKLDYMYWVLVGVGVINFCYYLVCAWFYKYQPTEEQMHDSNSE</sequence>
<proteinExistence type="inferred from homology"/>
<feature type="transmembrane region" description="Helical" evidence="2">
    <location>
        <begin position="148"/>
        <end position="171"/>
    </location>
</feature>
<dbReference type="PANTHER" id="PTHR11654">
    <property type="entry name" value="OLIGOPEPTIDE TRANSPORTER-RELATED"/>
    <property type="match status" value="1"/>
</dbReference>
<keyword evidence="2" id="KW-1133">Transmembrane helix</keyword>
<dbReference type="AlphaFoldDB" id="A0AAV3PJD7"/>
<name>A0AAV3PJD7_LITER</name>
<keyword evidence="2" id="KW-0812">Transmembrane</keyword>
<accession>A0AAV3PJD7</accession>
<protein>
    <submittedName>
        <fullName evidence="3">Transporter</fullName>
    </submittedName>
</protein>
<organism evidence="3 4">
    <name type="scientific">Lithospermum erythrorhizon</name>
    <name type="common">Purple gromwell</name>
    <name type="synonym">Lithospermum officinale var. erythrorhizon</name>
    <dbReference type="NCBI Taxonomy" id="34254"/>
    <lineage>
        <taxon>Eukaryota</taxon>
        <taxon>Viridiplantae</taxon>
        <taxon>Streptophyta</taxon>
        <taxon>Embryophyta</taxon>
        <taxon>Tracheophyta</taxon>
        <taxon>Spermatophyta</taxon>
        <taxon>Magnoliopsida</taxon>
        <taxon>eudicotyledons</taxon>
        <taxon>Gunneridae</taxon>
        <taxon>Pentapetalae</taxon>
        <taxon>asterids</taxon>
        <taxon>lamiids</taxon>
        <taxon>Boraginales</taxon>
        <taxon>Boraginaceae</taxon>
        <taxon>Boraginoideae</taxon>
        <taxon>Lithospermeae</taxon>
        <taxon>Lithospermum</taxon>
    </lineage>
</organism>
<evidence type="ECO:0000256" key="2">
    <source>
        <dbReference type="SAM" id="Phobius"/>
    </source>
</evidence>
<comment type="similarity">
    <text evidence="1">Belongs to the major facilitator superfamily. Phosphate:H(+) symporter (TC 2.A.1.9) family.</text>
</comment>
<gene>
    <name evidence="3" type="ORF">LIER_09808</name>
</gene>
<evidence type="ECO:0000313" key="3">
    <source>
        <dbReference type="EMBL" id="GAA0150992.1"/>
    </source>
</evidence>
<dbReference type="Gene3D" id="1.20.1250.20">
    <property type="entry name" value="MFS general substrate transporter like domains"/>
    <property type="match status" value="2"/>
</dbReference>
<keyword evidence="4" id="KW-1185">Reference proteome</keyword>
<evidence type="ECO:0000256" key="1">
    <source>
        <dbReference type="ARBA" id="ARBA00044504"/>
    </source>
</evidence>
<feature type="transmembrane region" description="Helical" evidence="2">
    <location>
        <begin position="12"/>
        <end position="31"/>
    </location>
</feature>
<keyword evidence="2" id="KW-0472">Membrane</keyword>